<evidence type="ECO:0000313" key="2">
    <source>
        <dbReference type="EMBL" id="RBP40382.1"/>
    </source>
</evidence>
<evidence type="ECO:0000313" key="3">
    <source>
        <dbReference type="Proteomes" id="UP000253426"/>
    </source>
</evidence>
<feature type="signal peptide" evidence="1">
    <location>
        <begin position="1"/>
        <end position="18"/>
    </location>
</feature>
<keyword evidence="3" id="KW-1185">Reference proteome</keyword>
<protein>
    <recommendedName>
        <fullName evidence="4">3-keto-disaccharide hydrolase domain-containing protein</fullName>
    </recommendedName>
</protein>
<feature type="chain" id="PRO_5016827461" description="3-keto-disaccharide hydrolase domain-containing protein" evidence="1">
    <location>
        <begin position="19"/>
        <end position="230"/>
    </location>
</feature>
<accession>A0A366HD43</accession>
<gene>
    <name evidence="2" type="ORF">DES53_10889</name>
</gene>
<dbReference type="OrthoDB" id="186185at2"/>
<comment type="caution">
    <text evidence="2">The sequence shown here is derived from an EMBL/GenBank/DDBJ whole genome shotgun (WGS) entry which is preliminary data.</text>
</comment>
<sequence>MKTLLPCLLLSLTAVISAAEPIGSYSREIFSDDFAKDGFGKRWGHYKSGSLVKDGVLTGITPEGSDHSAVDNVVIEPERDLQISVKFRYVSDKAKSFNLWFDDKGYKESHAGHICNVNVSPKAVNIGDAKTGNFRNDIYAKKKTPEGLSVEDKEMLKSKNKSFPVTLSLEDWHTLVVVTRGDEIFVSIDGKAVGSFKSEGINHDSKTLISLTTNAVDVQYDDFSIKAPKK</sequence>
<reference evidence="2 3" key="1">
    <citation type="submission" date="2018-06" db="EMBL/GenBank/DDBJ databases">
        <title>Genomic Encyclopedia of Type Strains, Phase IV (KMG-IV): sequencing the most valuable type-strain genomes for metagenomic binning, comparative biology and taxonomic classification.</title>
        <authorList>
            <person name="Goeker M."/>
        </authorList>
    </citation>
    <scope>NUCLEOTIDE SEQUENCE [LARGE SCALE GENOMIC DNA]</scope>
    <source>
        <strain evidence="2 3">DSM 25532</strain>
    </source>
</reference>
<keyword evidence="1" id="KW-0732">Signal</keyword>
<dbReference type="EMBL" id="QNRR01000008">
    <property type="protein sequence ID" value="RBP40382.1"/>
    <property type="molecule type" value="Genomic_DNA"/>
</dbReference>
<evidence type="ECO:0008006" key="4">
    <source>
        <dbReference type="Google" id="ProtNLM"/>
    </source>
</evidence>
<dbReference type="AlphaFoldDB" id="A0A366HD43"/>
<dbReference type="Gene3D" id="2.60.120.560">
    <property type="entry name" value="Exo-inulinase, domain 1"/>
    <property type="match status" value="1"/>
</dbReference>
<proteinExistence type="predicted"/>
<dbReference type="Proteomes" id="UP000253426">
    <property type="component" value="Unassembled WGS sequence"/>
</dbReference>
<evidence type="ECO:0000256" key="1">
    <source>
        <dbReference type="SAM" id="SignalP"/>
    </source>
</evidence>
<organism evidence="2 3">
    <name type="scientific">Roseimicrobium gellanilyticum</name>
    <dbReference type="NCBI Taxonomy" id="748857"/>
    <lineage>
        <taxon>Bacteria</taxon>
        <taxon>Pseudomonadati</taxon>
        <taxon>Verrucomicrobiota</taxon>
        <taxon>Verrucomicrobiia</taxon>
        <taxon>Verrucomicrobiales</taxon>
        <taxon>Verrucomicrobiaceae</taxon>
        <taxon>Roseimicrobium</taxon>
    </lineage>
</organism>
<name>A0A366HD43_9BACT</name>
<dbReference type="RefSeq" id="WP_113960254.1">
    <property type="nucleotide sequence ID" value="NZ_QNRR01000008.1"/>
</dbReference>